<dbReference type="InterPro" id="IPR036291">
    <property type="entry name" value="NAD(P)-bd_dom_sf"/>
</dbReference>
<dbReference type="PROSITE" id="PS00061">
    <property type="entry name" value="ADH_SHORT"/>
    <property type="match status" value="1"/>
</dbReference>
<dbReference type="Pfam" id="PF13561">
    <property type="entry name" value="adh_short_C2"/>
    <property type="match status" value="1"/>
</dbReference>
<dbReference type="PRINTS" id="PR00080">
    <property type="entry name" value="SDRFAMILY"/>
</dbReference>
<dbReference type="FunFam" id="3.40.50.720:FF:000084">
    <property type="entry name" value="Short-chain dehydrogenase reductase"/>
    <property type="match status" value="1"/>
</dbReference>
<organism evidence="3 4">
    <name type="scientific">Treponema bryantii</name>
    <dbReference type="NCBI Taxonomy" id="163"/>
    <lineage>
        <taxon>Bacteria</taxon>
        <taxon>Pseudomonadati</taxon>
        <taxon>Spirochaetota</taxon>
        <taxon>Spirochaetia</taxon>
        <taxon>Spirochaetales</taxon>
        <taxon>Treponemataceae</taxon>
        <taxon>Treponema</taxon>
    </lineage>
</organism>
<evidence type="ECO:0000256" key="1">
    <source>
        <dbReference type="ARBA" id="ARBA00006484"/>
    </source>
</evidence>
<dbReference type="AlphaFoldDB" id="A0A1I3N9V3"/>
<dbReference type="InterPro" id="IPR002347">
    <property type="entry name" value="SDR_fam"/>
</dbReference>
<dbReference type="PRINTS" id="PR00081">
    <property type="entry name" value="GDHRDH"/>
</dbReference>
<dbReference type="EMBL" id="FORI01000013">
    <property type="protein sequence ID" value="SFJ06004.1"/>
    <property type="molecule type" value="Genomic_DNA"/>
</dbReference>
<comment type="similarity">
    <text evidence="1">Belongs to the short-chain dehydrogenases/reductases (SDR) family.</text>
</comment>
<dbReference type="SUPFAM" id="SSF51735">
    <property type="entry name" value="NAD(P)-binding Rossmann-fold domains"/>
    <property type="match status" value="1"/>
</dbReference>
<evidence type="ECO:0000313" key="4">
    <source>
        <dbReference type="Proteomes" id="UP000182737"/>
    </source>
</evidence>
<dbReference type="InterPro" id="IPR051122">
    <property type="entry name" value="SDR_DHRS6-like"/>
</dbReference>
<reference evidence="4" key="1">
    <citation type="submission" date="2016-10" db="EMBL/GenBank/DDBJ databases">
        <authorList>
            <person name="Varghese N."/>
            <person name="Submissions S."/>
        </authorList>
    </citation>
    <scope>NUCLEOTIDE SEQUENCE [LARGE SCALE GENOMIC DNA]</scope>
    <source>
        <strain evidence="4">XBD1002</strain>
    </source>
</reference>
<evidence type="ECO:0000256" key="2">
    <source>
        <dbReference type="ARBA" id="ARBA00023002"/>
    </source>
</evidence>
<keyword evidence="4" id="KW-1185">Reference proteome</keyword>
<evidence type="ECO:0000313" key="3">
    <source>
        <dbReference type="EMBL" id="SFJ06004.1"/>
    </source>
</evidence>
<dbReference type="PANTHER" id="PTHR43477:SF1">
    <property type="entry name" value="DIHYDROANTICAPSIN 7-DEHYDROGENASE"/>
    <property type="match status" value="1"/>
</dbReference>
<name>A0A1I3N9V3_9SPIR</name>
<dbReference type="NCBIfam" id="NF005559">
    <property type="entry name" value="PRK07231.1"/>
    <property type="match status" value="1"/>
</dbReference>
<proteinExistence type="inferred from homology"/>
<dbReference type="GO" id="GO:0016491">
    <property type="term" value="F:oxidoreductase activity"/>
    <property type="evidence" value="ECO:0007669"/>
    <property type="project" value="UniProtKB-KW"/>
</dbReference>
<accession>A0A1I3N9V3</accession>
<dbReference type="PANTHER" id="PTHR43477">
    <property type="entry name" value="DIHYDROANTICAPSIN 7-DEHYDROGENASE"/>
    <property type="match status" value="1"/>
</dbReference>
<keyword evidence="2" id="KW-0560">Oxidoreductase</keyword>
<dbReference type="Gene3D" id="3.40.50.720">
    <property type="entry name" value="NAD(P)-binding Rossmann-like Domain"/>
    <property type="match status" value="1"/>
</dbReference>
<dbReference type="RefSeq" id="WP_074933599.1">
    <property type="nucleotide sequence ID" value="NZ_FORI01000013.1"/>
</dbReference>
<sequence>MTHNGLLDGKVALITGAGKGIGNKTVERFAEEGAVVYATDIVEGSLDVFAKETSEHYNTKIIPMYFDVTDEAEAKKAIMQIKNESGRIDVLVNNAGIMRDNIIGMIGQQLIQDVFKINVFSVINMIQLANKLMSRQKSGSIINISSIVGVEGAAGQLVYSASKGAVAALTKAAAKELAPNGIRVNAVAPGLINTGLLQAIGDAKIQENLKNVKIGRLGEPLDVANVILFLASDLSSYVTGEIIGIDGEMQV</sequence>
<protein>
    <submittedName>
        <fullName evidence="3">3-oxoacyl-[acyl-carrier protein] reductase</fullName>
    </submittedName>
</protein>
<dbReference type="InterPro" id="IPR020904">
    <property type="entry name" value="Sc_DH/Rdtase_CS"/>
</dbReference>
<dbReference type="OrthoDB" id="9803333at2"/>
<dbReference type="Proteomes" id="UP000182737">
    <property type="component" value="Unassembled WGS sequence"/>
</dbReference>
<gene>
    <name evidence="3" type="ORF">SAMN04487775_11327</name>
</gene>